<feature type="compositionally biased region" description="Polar residues" evidence="2">
    <location>
        <begin position="12"/>
        <end position="21"/>
    </location>
</feature>
<keyword evidence="1" id="KW-0378">Hydrolase</keyword>
<dbReference type="InterPro" id="IPR050266">
    <property type="entry name" value="AB_hydrolase_sf"/>
</dbReference>
<evidence type="ECO:0000259" key="3">
    <source>
        <dbReference type="Pfam" id="PF00561"/>
    </source>
</evidence>
<protein>
    <recommendedName>
        <fullName evidence="3">AB hydrolase-1 domain-containing protein</fullName>
    </recommendedName>
</protein>
<reference evidence="5" key="1">
    <citation type="journal article" date="2019" name="Int. J. Syst. Evol. Microbiol.">
        <title>The Global Catalogue of Microorganisms (GCM) 10K type strain sequencing project: providing services to taxonomists for standard genome sequencing and annotation.</title>
        <authorList>
            <consortium name="The Broad Institute Genomics Platform"/>
            <consortium name="The Broad Institute Genome Sequencing Center for Infectious Disease"/>
            <person name="Wu L."/>
            <person name="Ma J."/>
        </authorList>
    </citation>
    <scope>NUCLEOTIDE SEQUENCE [LARGE SCALE GENOMIC DNA]</scope>
    <source>
        <strain evidence="5">JCM 17326</strain>
    </source>
</reference>
<dbReference type="InterPro" id="IPR029058">
    <property type="entry name" value="AB_hydrolase_fold"/>
</dbReference>
<dbReference type="Gene3D" id="3.40.50.1820">
    <property type="entry name" value="alpha/beta hydrolase"/>
    <property type="match status" value="1"/>
</dbReference>
<dbReference type="InterPro" id="IPR000073">
    <property type="entry name" value="AB_hydrolase_1"/>
</dbReference>
<dbReference type="PANTHER" id="PTHR43798:SF31">
    <property type="entry name" value="AB HYDROLASE SUPERFAMILY PROTEIN YCLE"/>
    <property type="match status" value="1"/>
</dbReference>
<proteinExistence type="predicted"/>
<name>A0ABP6VE12_9ACTN</name>
<organism evidence="4 5">
    <name type="scientific">Nonomuraea rosea</name>
    <dbReference type="NCBI Taxonomy" id="638574"/>
    <lineage>
        <taxon>Bacteria</taxon>
        <taxon>Bacillati</taxon>
        <taxon>Actinomycetota</taxon>
        <taxon>Actinomycetes</taxon>
        <taxon>Streptosporangiales</taxon>
        <taxon>Streptosporangiaceae</taxon>
        <taxon>Nonomuraea</taxon>
    </lineage>
</organism>
<evidence type="ECO:0000313" key="5">
    <source>
        <dbReference type="Proteomes" id="UP001500630"/>
    </source>
</evidence>
<dbReference type="Proteomes" id="UP001500630">
    <property type="component" value="Unassembled WGS sequence"/>
</dbReference>
<feature type="domain" description="AB hydrolase-1" evidence="3">
    <location>
        <begin position="24"/>
        <end position="130"/>
    </location>
</feature>
<accession>A0ABP6VE12</accession>
<comment type="caution">
    <text evidence="4">The sequence shown here is derived from an EMBL/GenBank/DDBJ whole genome shotgun (WGS) entry which is preliminary data.</text>
</comment>
<keyword evidence="5" id="KW-1185">Reference proteome</keyword>
<feature type="region of interest" description="Disordered" evidence="2">
    <location>
        <begin position="1"/>
        <end position="21"/>
    </location>
</feature>
<dbReference type="PANTHER" id="PTHR43798">
    <property type="entry name" value="MONOACYLGLYCEROL LIPASE"/>
    <property type="match status" value="1"/>
</dbReference>
<dbReference type="SUPFAM" id="SSF53474">
    <property type="entry name" value="alpha/beta-Hydrolases"/>
    <property type="match status" value="1"/>
</dbReference>
<dbReference type="RefSeq" id="WP_345558960.1">
    <property type="nucleotide sequence ID" value="NZ_BAABDQ010000002.1"/>
</dbReference>
<dbReference type="EMBL" id="BAABDQ010000002">
    <property type="protein sequence ID" value="GAA3532261.1"/>
    <property type="molecule type" value="Genomic_DNA"/>
</dbReference>
<evidence type="ECO:0000313" key="4">
    <source>
        <dbReference type="EMBL" id="GAA3532261.1"/>
    </source>
</evidence>
<evidence type="ECO:0000256" key="2">
    <source>
        <dbReference type="SAM" id="MobiDB-lite"/>
    </source>
</evidence>
<sequence length="257" mass="26983">MSAAFTVPAADTQLSGTDTPGKTPSLVFLNGGFATQKHWGRVLERLGGAYRTVTYDGRARGKSGTSADYSMRGALDDVGRVIEATGVERPVLVGWSNGATLAVRYATEHPDKVGGLVLIDGAYPITMFDEAGKEGVRRQFRRMGWLLRVAARLGLAARMTPDQCAQVVIDTDATNGEFAADFAALRVPAAFVVCTGPHSGASEEETSTMRAAAAKATAINEHVTVFATAPSNHVQVLSKDAALVADAVEDVVSRSAA</sequence>
<evidence type="ECO:0000256" key="1">
    <source>
        <dbReference type="ARBA" id="ARBA00022801"/>
    </source>
</evidence>
<gene>
    <name evidence="4" type="ORF">GCM10022419_009120</name>
</gene>
<dbReference type="Pfam" id="PF00561">
    <property type="entry name" value="Abhydrolase_1"/>
    <property type="match status" value="1"/>
</dbReference>